<reference evidence="1" key="1">
    <citation type="submission" date="2020-05" db="EMBL/GenBank/DDBJ databases">
        <authorList>
            <person name="Chiriac C."/>
            <person name="Salcher M."/>
            <person name="Ghai R."/>
            <person name="Kavagutti S V."/>
        </authorList>
    </citation>
    <scope>NUCLEOTIDE SEQUENCE</scope>
</reference>
<accession>A0A6J5RXW1</accession>
<protein>
    <submittedName>
        <fullName evidence="1">Uncharacterized protein</fullName>
    </submittedName>
</protein>
<sequence>MAGVVDFVKVLVDGPEGPRQALASIFPLDDTGAWTGSWAGTDMQSFTFPFFPDSITDQVAINYSDIEVLGLSHQLVQWTGNGGRTLSFDAMLSRDIRVQEELPRENRLVDPLAPNNREMNYDVRYSIAKLRSFCYPSKSDAKGGDVTFSKPPPILALTLDGMALGKGGGDTVFVVMTSCNVEYGRLFASGIPRRAKVSLEFKEVIQKGGAADPWWASDFEAAIDKFSPLGELLARNSRTLSVRAKSLKAV</sequence>
<evidence type="ECO:0000313" key="1">
    <source>
        <dbReference type="EMBL" id="CAB4203520.1"/>
    </source>
</evidence>
<name>A0A6J5RXW1_9CAUD</name>
<proteinExistence type="predicted"/>
<organism evidence="1">
    <name type="scientific">uncultured Caudovirales phage</name>
    <dbReference type="NCBI Taxonomy" id="2100421"/>
    <lineage>
        <taxon>Viruses</taxon>
        <taxon>Duplodnaviria</taxon>
        <taxon>Heunggongvirae</taxon>
        <taxon>Uroviricota</taxon>
        <taxon>Caudoviricetes</taxon>
        <taxon>Peduoviridae</taxon>
        <taxon>Maltschvirus</taxon>
        <taxon>Maltschvirus maltsch</taxon>
    </lineage>
</organism>
<gene>
    <name evidence="1" type="ORF">UFOVP1382_136</name>
</gene>
<dbReference type="EMBL" id="LR797331">
    <property type="protein sequence ID" value="CAB4203520.1"/>
    <property type="molecule type" value="Genomic_DNA"/>
</dbReference>